<gene>
    <name evidence="2" type="ORF">GGE40_005096</name>
</gene>
<reference evidence="2 3" key="1">
    <citation type="submission" date="2020-08" db="EMBL/GenBank/DDBJ databases">
        <title>Genomic Encyclopedia of Type Strains, Phase IV (KMG-V): Genome sequencing to study the core and pangenomes of soil and plant-associated prokaryotes.</title>
        <authorList>
            <person name="Whitman W."/>
        </authorList>
    </citation>
    <scope>NUCLEOTIDE SEQUENCE [LARGE SCALE GENOMIC DNA]</scope>
    <source>
        <strain evidence="2 3">SEMIA 461</strain>
    </source>
</reference>
<comment type="caution">
    <text evidence="2">The sequence shown here is derived from an EMBL/GenBank/DDBJ whole genome shotgun (WGS) entry which is preliminary data.</text>
</comment>
<dbReference type="InterPro" id="IPR029058">
    <property type="entry name" value="AB_hydrolase_fold"/>
</dbReference>
<feature type="domain" description="AB hydrolase-1" evidence="1">
    <location>
        <begin position="4"/>
        <end position="44"/>
    </location>
</feature>
<dbReference type="Gene3D" id="3.40.50.1820">
    <property type="entry name" value="alpha/beta hydrolase"/>
    <property type="match status" value="1"/>
</dbReference>
<dbReference type="SUPFAM" id="SSF53474">
    <property type="entry name" value="alpha/beta-Hydrolases"/>
    <property type="match status" value="1"/>
</dbReference>
<proteinExistence type="predicted"/>
<accession>A0ABR6JE84</accession>
<evidence type="ECO:0000313" key="2">
    <source>
        <dbReference type="EMBL" id="MBB4493244.1"/>
    </source>
</evidence>
<dbReference type="InterPro" id="IPR000073">
    <property type="entry name" value="AB_hydrolase_1"/>
</dbReference>
<evidence type="ECO:0000259" key="1">
    <source>
        <dbReference type="Pfam" id="PF12697"/>
    </source>
</evidence>
<keyword evidence="3" id="KW-1185">Reference proteome</keyword>
<dbReference type="Pfam" id="PF12697">
    <property type="entry name" value="Abhydrolase_6"/>
    <property type="match status" value="1"/>
</dbReference>
<dbReference type="Proteomes" id="UP000534590">
    <property type="component" value="Unassembled WGS sequence"/>
</dbReference>
<organism evidence="2 3">
    <name type="scientific">Agrobacterium radiobacter</name>
    <dbReference type="NCBI Taxonomy" id="362"/>
    <lineage>
        <taxon>Bacteria</taxon>
        <taxon>Pseudomonadati</taxon>
        <taxon>Pseudomonadota</taxon>
        <taxon>Alphaproteobacteria</taxon>
        <taxon>Hyphomicrobiales</taxon>
        <taxon>Rhizobiaceae</taxon>
        <taxon>Rhizobium/Agrobacterium group</taxon>
        <taxon>Agrobacterium</taxon>
        <taxon>Agrobacterium tumefaciens complex</taxon>
    </lineage>
</organism>
<dbReference type="RefSeq" id="WP_236769116.1">
    <property type="nucleotide sequence ID" value="NZ_JACIGS010000009.1"/>
</dbReference>
<sequence length="53" mass="6059">MPAVLVHGVPDTHRLWDTVRSHLERSDIITIDLPGFGNPLPTDFRSTKEEYLD</sequence>
<protein>
    <submittedName>
        <fullName evidence="2">Pimeloyl-ACP methyl ester carboxylesterase</fullName>
    </submittedName>
</protein>
<evidence type="ECO:0000313" key="3">
    <source>
        <dbReference type="Proteomes" id="UP000534590"/>
    </source>
</evidence>
<name>A0ABR6JE84_AGRRD</name>
<dbReference type="EMBL" id="JACIHP010000009">
    <property type="protein sequence ID" value="MBB4493244.1"/>
    <property type="molecule type" value="Genomic_DNA"/>
</dbReference>